<organism evidence="8 9">
    <name type="scientific">Oceanibaculum pacificum</name>
    <dbReference type="NCBI Taxonomy" id="580166"/>
    <lineage>
        <taxon>Bacteria</taxon>
        <taxon>Pseudomonadati</taxon>
        <taxon>Pseudomonadota</taxon>
        <taxon>Alphaproteobacteria</taxon>
        <taxon>Rhodospirillales</taxon>
        <taxon>Oceanibaculaceae</taxon>
        <taxon>Oceanibaculum</taxon>
    </lineage>
</organism>
<protein>
    <submittedName>
        <fullName evidence="8">Integrase</fullName>
    </submittedName>
</protein>
<dbReference type="GO" id="GO:0006310">
    <property type="term" value="P:DNA recombination"/>
    <property type="evidence" value="ECO:0007669"/>
    <property type="project" value="UniProtKB-KW"/>
</dbReference>
<dbReference type="Gene3D" id="1.10.150.130">
    <property type="match status" value="1"/>
</dbReference>
<dbReference type="PANTHER" id="PTHR30629">
    <property type="entry name" value="PROPHAGE INTEGRASE"/>
    <property type="match status" value="1"/>
</dbReference>
<evidence type="ECO:0000256" key="1">
    <source>
        <dbReference type="ARBA" id="ARBA00008857"/>
    </source>
</evidence>
<dbReference type="PROSITE" id="PS51898">
    <property type="entry name" value="TYR_RECOMBINASE"/>
    <property type="match status" value="1"/>
</dbReference>
<dbReference type="InterPro" id="IPR038488">
    <property type="entry name" value="Integrase_DNA-bd_sf"/>
</dbReference>
<dbReference type="InterPro" id="IPR010998">
    <property type="entry name" value="Integrase_recombinase_N"/>
</dbReference>
<dbReference type="InterPro" id="IPR053876">
    <property type="entry name" value="Phage_int_M"/>
</dbReference>
<dbReference type="Proteomes" id="UP000076400">
    <property type="component" value="Unassembled WGS sequence"/>
</dbReference>
<dbReference type="SUPFAM" id="SSF56349">
    <property type="entry name" value="DNA breaking-rejoining enzymes"/>
    <property type="match status" value="1"/>
</dbReference>
<dbReference type="CDD" id="cd00801">
    <property type="entry name" value="INT_P4_C"/>
    <property type="match status" value="1"/>
</dbReference>
<gene>
    <name evidence="8" type="ORF">AUP43_08390</name>
</gene>
<dbReference type="RefSeq" id="WP_067555486.1">
    <property type="nucleotide sequence ID" value="NZ_LPXN01000104.1"/>
</dbReference>
<dbReference type="InterPro" id="IPR013762">
    <property type="entry name" value="Integrase-like_cat_sf"/>
</dbReference>
<evidence type="ECO:0000313" key="8">
    <source>
        <dbReference type="EMBL" id="KZD08541.1"/>
    </source>
</evidence>
<accession>A0A154W547</accession>
<dbReference type="PANTHER" id="PTHR30629:SF2">
    <property type="entry name" value="PROPHAGE INTEGRASE INTS-RELATED"/>
    <property type="match status" value="1"/>
</dbReference>
<dbReference type="OrthoDB" id="9795573at2"/>
<sequence>MARRYQRLNALAVTHAKTPGMHPDGDGLYLQVAPGGSKSWIFRYRLNGRKTPRDMGLGPVRLVGLAEARSKAQEARKLLLEKIDPLEQRRQGRAQRAADAAGTISFRDAAERYIKSQAPGWKNEKHKEQWGATLENYVYPVIGALPVNLVEVGHVMKILDPIWPVKTETASRVRGRIESVLDWADAHRYRKGDNPARWKGQLEKLLPAPTRVKRVKHHPALPYRELPGFIDLLRKQDSIGALALEFTILTAARTGEAIGATWDEVDLSARVWTVPAERIKAGKEHRVPLSYRAMEILFMMREGRMNAFVFPGLRKGKPLSNMAMLGVLKRMGCGHLTTHGFRSTFRDWAAECTNYPSEMAEMALAHTIGNKVEAAYRRGDLFDRRRQMMRDFASYCGGVEGPA</sequence>
<dbReference type="STRING" id="580166.AUP43_08390"/>
<evidence type="ECO:0000256" key="3">
    <source>
        <dbReference type="ARBA" id="ARBA00023125"/>
    </source>
</evidence>
<evidence type="ECO:0000259" key="7">
    <source>
        <dbReference type="PROSITE" id="PS51900"/>
    </source>
</evidence>
<evidence type="ECO:0000313" key="9">
    <source>
        <dbReference type="Proteomes" id="UP000076400"/>
    </source>
</evidence>
<feature type="domain" description="Tyr recombinase" evidence="6">
    <location>
        <begin position="216"/>
        <end position="390"/>
    </location>
</feature>
<dbReference type="EMBL" id="LPXN01000104">
    <property type="protein sequence ID" value="KZD08541.1"/>
    <property type="molecule type" value="Genomic_DNA"/>
</dbReference>
<dbReference type="PROSITE" id="PS51900">
    <property type="entry name" value="CB"/>
    <property type="match status" value="1"/>
</dbReference>
<dbReference type="InterPro" id="IPR011010">
    <property type="entry name" value="DNA_brk_join_enz"/>
</dbReference>
<dbReference type="Gene3D" id="3.30.160.390">
    <property type="entry name" value="Integrase, DNA-binding domain"/>
    <property type="match status" value="1"/>
</dbReference>
<dbReference type="Gene3D" id="1.10.443.10">
    <property type="entry name" value="Intergrase catalytic core"/>
    <property type="match status" value="1"/>
</dbReference>
<keyword evidence="9" id="KW-1185">Reference proteome</keyword>
<reference evidence="8 9" key="1">
    <citation type="submission" date="2015-12" db="EMBL/GenBank/DDBJ databases">
        <title>Genome sequence of Oceanibaculum pacificum MCCC 1A02656.</title>
        <authorList>
            <person name="Lu L."/>
            <person name="Lai Q."/>
            <person name="Shao Z."/>
            <person name="Qian P."/>
        </authorList>
    </citation>
    <scope>NUCLEOTIDE SEQUENCE [LARGE SCALE GENOMIC DNA]</scope>
    <source>
        <strain evidence="8 9">MCCC 1A02656</strain>
    </source>
</reference>
<dbReference type="Pfam" id="PF13356">
    <property type="entry name" value="Arm-DNA-bind_3"/>
    <property type="match status" value="1"/>
</dbReference>
<feature type="domain" description="Core-binding (CB)" evidence="7">
    <location>
        <begin position="104"/>
        <end position="185"/>
    </location>
</feature>
<dbReference type="InterPro" id="IPR050808">
    <property type="entry name" value="Phage_Integrase"/>
</dbReference>
<keyword evidence="2" id="KW-0229">DNA integration</keyword>
<keyword evidence="4" id="KW-0233">DNA recombination</keyword>
<evidence type="ECO:0000256" key="5">
    <source>
        <dbReference type="PROSITE-ProRule" id="PRU01248"/>
    </source>
</evidence>
<dbReference type="GO" id="GO:0015074">
    <property type="term" value="P:DNA integration"/>
    <property type="evidence" value="ECO:0007669"/>
    <property type="project" value="UniProtKB-KW"/>
</dbReference>
<dbReference type="InterPro" id="IPR025166">
    <property type="entry name" value="Integrase_DNA_bind_dom"/>
</dbReference>
<evidence type="ECO:0000256" key="4">
    <source>
        <dbReference type="ARBA" id="ARBA00023172"/>
    </source>
</evidence>
<dbReference type="AlphaFoldDB" id="A0A154W547"/>
<dbReference type="Pfam" id="PF00589">
    <property type="entry name" value="Phage_integrase"/>
    <property type="match status" value="1"/>
</dbReference>
<dbReference type="InterPro" id="IPR002104">
    <property type="entry name" value="Integrase_catalytic"/>
</dbReference>
<comment type="caution">
    <text evidence="8">The sequence shown here is derived from an EMBL/GenBank/DDBJ whole genome shotgun (WGS) entry which is preliminary data.</text>
</comment>
<name>A0A154W547_9PROT</name>
<proteinExistence type="inferred from homology"/>
<keyword evidence="3 5" id="KW-0238">DNA-binding</keyword>
<dbReference type="Pfam" id="PF22022">
    <property type="entry name" value="Phage_int_M"/>
    <property type="match status" value="1"/>
</dbReference>
<evidence type="ECO:0000256" key="2">
    <source>
        <dbReference type="ARBA" id="ARBA00022908"/>
    </source>
</evidence>
<dbReference type="GO" id="GO:0003677">
    <property type="term" value="F:DNA binding"/>
    <property type="evidence" value="ECO:0007669"/>
    <property type="project" value="UniProtKB-UniRule"/>
</dbReference>
<comment type="similarity">
    <text evidence="1">Belongs to the 'phage' integrase family.</text>
</comment>
<evidence type="ECO:0000259" key="6">
    <source>
        <dbReference type="PROSITE" id="PS51898"/>
    </source>
</evidence>
<dbReference type="InterPro" id="IPR044068">
    <property type="entry name" value="CB"/>
</dbReference>